<feature type="region of interest" description="Disordered" evidence="12">
    <location>
        <begin position="674"/>
        <end position="693"/>
    </location>
</feature>
<evidence type="ECO:0000259" key="13">
    <source>
        <dbReference type="PROSITE" id="PS50186"/>
    </source>
</evidence>
<dbReference type="Pfam" id="PF24438">
    <property type="entry name" value="IML1_N_fung"/>
    <property type="match status" value="1"/>
</dbReference>
<keyword evidence="6" id="KW-0926">Vacuole</keyword>
<evidence type="ECO:0000256" key="1">
    <source>
        <dbReference type="ARBA" id="ARBA00004148"/>
    </source>
</evidence>
<dbReference type="SUPFAM" id="SSF51445">
    <property type="entry name" value="(Trans)glycosidases"/>
    <property type="match status" value="1"/>
</dbReference>
<dbReference type="GO" id="GO:0005096">
    <property type="term" value="F:GTPase activator activity"/>
    <property type="evidence" value="ECO:0007669"/>
    <property type="project" value="InterPro"/>
</dbReference>
<dbReference type="InterPro" id="IPR027244">
    <property type="entry name" value="IML1"/>
</dbReference>
<evidence type="ECO:0000313" key="15">
    <source>
        <dbReference type="Proteomes" id="UP000191285"/>
    </source>
</evidence>
<evidence type="ECO:0000256" key="9">
    <source>
        <dbReference type="ARBA" id="ARBA00023295"/>
    </source>
</evidence>
<dbReference type="EMBL" id="MLKD01000016">
    <property type="protein sequence ID" value="OQE19150.1"/>
    <property type="molecule type" value="Genomic_DNA"/>
</dbReference>
<dbReference type="GO" id="GO:0010508">
    <property type="term" value="P:positive regulation of autophagy"/>
    <property type="evidence" value="ECO:0007669"/>
    <property type="project" value="TreeGrafter"/>
</dbReference>
<feature type="compositionally biased region" description="Polar residues" evidence="12">
    <location>
        <begin position="817"/>
        <end position="827"/>
    </location>
</feature>
<dbReference type="SUPFAM" id="SSF51011">
    <property type="entry name" value="Glycosyl hydrolase domain"/>
    <property type="match status" value="1"/>
</dbReference>
<comment type="caution">
    <text evidence="14">The sequence shown here is derived from an EMBL/GenBank/DDBJ whole genome shotgun (WGS) entry which is preliminary data.</text>
</comment>
<evidence type="ECO:0000256" key="2">
    <source>
        <dbReference type="ARBA" id="ARBA00005643"/>
    </source>
</evidence>
<comment type="similarity">
    <text evidence="3">Belongs to the glycosyl hydrolase 31 family.</text>
</comment>
<evidence type="ECO:0000256" key="6">
    <source>
        <dbReference type="ARBA" id="ARBA00022554"/>
    </source>
</evidence>
<dbReference type="InterPro" id="IPR013780">
    <property type="entry name" value="Glyco_hydro_b"/>
</dbReference>
<evidence type="ECO:0000256" key="8">
    <source>
        <dbReference type="ARBA" id="ARBA00023136"/>
    </source>
</evidence>
<feature type="compositionally biased region" description="Low complexity" evidence="12">
    <location>
        <begin position="852"/>
        <end position="869"/>
    </location>
</feature>
<comment type="catalytic activity">
    <reaction evidence="10">
        <text>Hydrolysis of terminal, non-reducing alpha-D-xylose residues with release of alpha-D-xylose.</text>
        <dbReference type="EC" id="3.2.1.177"/>
    </reaction>
</comment>
<reference evidence="15" key="1">
    <citation type="journal article" date="2017" name="Nat. Microbiol.">
        <title>Global analysis of biosynthetic gene clusters reveals vast potential of secondary metabolite production in Penicillium species.</title>
        <authorList>
            <person name="Nielsen J.C."/>
            <person name="Grijseels S."/>
            <person name="Prigent S."/>
            <person name="Ji B."/>
            <person name="Dainat J."/>
            <person name="Nielsen K.F."/>
            <person name="Frisvad J.C."/>
            <person name="Workman M."/>
            <person name="Nielsen J."/>
        </authorList>
    </citation>
    <scope>NUCLEOTIDE SEQUENCE [LARGE SCALE GENOMIC DNA]</scope>
    <source>
        <strain evidence="15">IBT 24891</strain>
    </source>
</reference>
<dbReference type="PANTHER" id="PTHR13179:SF8">
    <property type="entry name" value="GATOR COMPLEX PROTEIN DEPDC5"/>
    <property type="match status" value="1"/>
</dbReference>
<dbReference type="GO" id="GO:1904262">
    <property type="term" value="P:negative regulation of TORC1 signaling"/>
    <property type="evidence" value="ECO:0007669"/>
    <property type="project" value="TreeGrafter"/>
</dbReference>
<dbReference type="Pfam" id="PF01055">
    <property type="entry name" value="Glyco_hydro_31_2nd"/>
    <property type="match status" value="1"/>
</dbReference>
<dbReference type="FunFam" id="2.60.40.1760:FF:000009">
    <property type="entry name" value="Sugar hydrolase"/>
    <property type="match status" value="1"/>
</dbReference>
<keyword evidence="15" id="KW-1185">Reference proteome</keyword>
<dbReference type="Proteomes" id="UP000191285">
    <property type="component" value="Unassembled WGS sequence"/>
</dbReference>
<comment type="subcellular location">
    <subcellularLocation>
        <location evidence="1">Vacuole membrane</location>
        <topology evidence="1">Peripheral membrane protein</topology>
    </subcellularLocation>
</comment>
<dbReference type="Pfam" id="PF21365">
    <property type="entry name" value="Glyco_hydro_31_3rd"/>
    <property type="match status" value="1"/>
</dbReference>
<feature type="region of interest" description="Disordered" evidence="12">
    <location>
        <begin position="1"/>
        <end position="39"/>
    </location>
</feature>
<name>A0A1V6SZK2_9EURO</name>
<accession>A0A1V6SZK2</accession>
<dbReference type="SUPFAM" id="SSF46785">
    <property type="entry name" value="Winged helix' DNA-binding domain"/>
    <property type="match status" value="1"/>
</dbReference>
<dbReference type="SUPFAM" id="SSF74650">
    <property type="entry name" value="Galactose mutarotase-like"/>
    <property type="match status" value="1"/>
</dbReference>
<dbReference type="FunFam" id="2.60.40.1180:FF:000057">
    <property type="entry name" value="Sugar hydrolase, putative"/>
    <property type="match status" value="1"/>
</dbReference>
<dbReference type="EC" id="3.2.1.177" evidence="11"/>
<feature type="compositionally biased region" description="Basic and acidic residues" evidence="12">
    <location>
        <begin position="903"/>
        <end position="913"/>
    </location>
</feature>
<dbReference type="PROSITE" id="PS50186">
    <property type="entry name" value="DEP"/>
    <property type="match status" value="1"/>
</dbReference>
<dbReference type="Gene3D" id="1.10.10.10">
    <property type="entry name" value="Winged helix-like DNA-binding domain superfamily/Winged helix DNA-binding domain"/>
    <property type="match status" value="1"/>
</dbReference>
<evidence type="ECO:0000256" key="3">
    <source>
        <dbReference type="ARBA" id="ARBA00007806"/>
    </source>
</evidence>
<feature type="compositionally biased region" description="Low complexity" evidence="12">
    <location>
        <begin position="776"/>
        <end position="788"/>
    </location>
</feature>
<evidence type="ECO:0000256" key="4">
    <source>
        <dbReference type="ARBA" id="ARBA00018529"/>
    </source>
</evidence>
<keyword evidence="7" id="KW-0378">Hydrolase</keyword>
<feature type="compositionally biased region" description="Basic and acidic residues" evidence="12">
    <location>
        <begin position="683"/>
        <end position="693"/>
    </location>
</feature>
<feature type="region of interest" description="Disordered" evidence="12">
    <location>
        <begin position="1415"/>
        <end position="1464"/>
    </location>
</feature>
<keyword evidence="9" id="KW-0326">Glycosidase</keyword>
<dbReference type="NCBIfam" id="NF007940">
    <property type="entry name" value="PRK10658.1"/>
    <property type="match status" value="1"/>
</dbReference>
<feature type="compositionally biased region" description="Basic and acidic residues" evidence="12">
    <location>
        <begin position="736"/>
        <end position="754"/>
    </location>
</feature>
<dbReference type="GO" id="GO:0035556">
    <property type="term" value="P:intracellular signal transduction"/>
    <property type="evidence" value="ECO:0007669"/>
    <property type="project" value="InterPro"/>
</dbReference>
<organism evidence="14 15">
    <name type="scientific">Penicillium steckii</name>
    <dbReference type="NCBI Taxonomy" id="303698"/>
    <lineage>
        <taxon>Eukaryota</taxon>
        <taxon>Fungi</taxon>
        <taxon>Dikarya</taxon>
        <taxon>Ascomycota</taxon>
        <taxon>Pezizomycotina</taxon>
        <taxon>Eurotiomycetes</taxon>
        <taxon>Eurotiomycetidae</taxon>
        <taxon>Eurotiales</taxon>
        <taxon>Aspergillaceae</taxon>
        <taxon>Penicillium</taxon>
    </lineage>
</organism>
<dbReference type="PANTHER" id="PTHR13179">
    <property type="entry name" value="DEP DOMAIN CONTAINING PROTEIN 5"/>
    <property type="match status" value="1"/>
</dbReference>
<dbReference type="FunFam" id="3.20.20.80:FF:000053">
    <property type="entry name" value="Alpha-xylosidase YicI"/>
    <property type="match status" value="1"/>
</dbReference>
<feature type="region of interest" description="Disordered" evidence="12">
    <location>
        <begin position="708"/>
        <end position="802"/>
    </location>
</feature>
<feature type="region of interest" description="Disordered" evidence="12">
    <location>
        <begin position="1677"/>
        <end position="1714"/>
    </location>
</feature>
<evidence type="ECO:0000256" key="11">
    <source>
        <dbReference type="ARBA" id="ARBA00066962"/>
    </source>
</evidence>
<dbReference type="CDD" id="cd14752">
    <property type="entry name" value="GH31_N"/>
    <property type="match status" value="1"/>
</dbReference>
<gene>
    <name evidence="14" type="ORF">PENSTE_c016G01995</name>
</gene>
<feature type="compositionally biased region" description="Basic and acidic residues" evidence="12">
    <location>
        <begin position="1443"/>
        <end position="1452"/>
    </location>
</feature>
<dbReference type="InterPro" id="IPR000591">
    <property type="entry name" value="DEP_dom"/>
</dbReference>
<proteinExistence type="inferred from homology"/>
<comment type="similarity">
    <text evidence="2">Belongs to the IML1 family.</text>
</comment>
<dbReference type="Gene3D" id="2.60.40.1760">
    <property type="entry name" value="glycosyl hydrolase (family 31)"/>
    <property type="match status" value="1"/>
</dbReference>
<dbReference type="SMART" id="SM00049">
    <property type="entry name" value="DEP"/>
    <property type="match status" value="1"/>
</dbReference>
<dbReference type="Pfam" id="PF12257">
    <property type="entry name" value="IML1"/>
    <property type="match status" value="1"/>
</dbReference>
<dbReference type="OrthoDB" id="39497at2759"/>
<feature type="domain" description="DEP" evidence="13">
    <location>
        <begin position="1326"/>
        <end position="1401"/>
    </location>
</feature>
<dbReference type="InterPro" id="IPR025887">
    <property type="entry name" value="Glyco_hydro_31_N_dom"/>
</dbReference>
<feature type="compositionally biased region" description="Basic residues" evidence="12">
    <location>
        <begin position="713"/>
        <end position="724"/>
    </location>
</feature>
<dbReference type="GO" id="GO:0005774">
    <property type="term" value="C:vacuolar membrane"/>
    <property type="evidence" value="ECO:0007669"/>
    <property type="project" value="UniProtKB-SubCell"/>
</dbReference>
<evidence type="ECO:0000256" key="10">
    <source>
        <dbReference type="ARBA" id="ARBA00052064"/>
    </source>
</evidence>
<evidence type="ECO:0000313" key="14">
    <source>
        <dbReference type="EMBL" id="OQE19150.1"/>
    </source>
</evidence>
<keyword evidence="8" id="KW-0472">Membrane</keyword>
<dbReference type="InterPro" id="IPR017853">
    <property type="entry name" value="GH"/>
</dbReference>
<dbReference type="InterPro" id="IPR057068">
    <property type="entry name" value="IML1_N_fung"/>
</dbReference>
<evidence type="ECO:0000256" key="12">
    <source>
        <dbReference type="SAM" id="MobiDB-lite"/>
    </source>
</evidence>
<feature type="compositionally biased region" description="Basic and acidic residues" evidence="12">
    <location>
        <begin position="931"/>
        <end position="946"/>
    </location>
</feature>
<feature type="region of interest" description="Disordered" evidence="12">
    <location>
        <begin position="817"/>
        <end position="961"/>
    </location>
</feature>
<feature type="compositionally biased region" description="Polar residues" evidence="12">
    <location>
        <begin position="12"/>
        <end position="31"/>
    </location>
</feature>
<sequence>MSLRGPMRQSHLRQVSAASLETVSTIQSSMETPRRHHGEERIVRLSTSLNRHQCTLWVHSDPFSTEEILLNPSVFGEGGVQVGDLVEILPFRAPGDSIHSGMKSDIDVKTARESHPDLNTTSQSDSTSKFKTPLQSRCVFVVKPIPQDIKQRNPRLEISVTSNVANTFGFKNRTQVLLSIVDREQCAASHVDIAFRDQYLVRSDMWRLVMSELSDKTIYKGQKISFMNSIKATIKNIFIREKKVLSGYFAPNTIPVFRSESAKYVLFIQMSREMWNFDSEGSGDILFSRVINGFLPELFKRWVNSDAKHLVTIVLFTRVEYDASAHPSISSITTGGPKNRTGPNHVPTRDFYRVVVNDMASGHWTTILDELKRNFRSFLRDVSILKTEDLDAAAGSGVKNTSKPHTAIIAGRPSTALRGNILEAIHLASAHLAYDHIDRDMVHTGTSIIVITPGSGVFEVSHESLASTTEALANRGIAIDLVCLSPMPLHSVPLFKYRAPTEENSKRATSDTPKGNMSPEIHHSISSLVSRTSYLSPSSYLSATRMRERKHPQLGEWSYGIPHWLDVSYWNPETYREARRILKNDPNAPIPFTVTRPSKAFTPRVRMYEIQMMGVMESEQSNISIPYLSEGRDMTRPRGHWPGHSPLSRAPPKTRFVESASLKVEYGDSLRPTSYLENVEDPSEIRTRAPEKSRKAVIAWMDQYDDNVFQATPKRRPNQRPKNKRLSEPEVQSNGAHERMSARSITRLREKDSNILDSNPAMRAGPRRIDTSAMVSPKSPLSSESSPSPKKPALKPSAAPMSSRISRTISFALRGLSTTPSKAQASTGVHAEHASALPMSNQRPAGGTFSDTKSITSLSPSESTSTPTIMEVSSSRPSTPPKELHGDRLTPSKPISIKAPPKKPVEPADKQHQETTQAPLSTSAAGNPFYEEGRREGQPRHHERGPEITINHGSRDSFTKGSLSKELAPWVRSVNPCNTPKDVLRNTSWFGRWQHAYPRPPHVAVVKWKSLKSPAVLPLTTEEFPTGNELTSEYLQTPYRVFPNDDADGIEAPKTRGILLREMISLRLSHGFQIVVGKNVADATSQPALASLNVFDTRGLERDGVTVFLSKGSSIHRLICIHGGEIEVTRFTHQTSPTLTMPKRPNLTLYQPAMRTILRSEYEIKDIKLDPTAEEYNWNYADNYVAGHRDYLHNPAQQLHFWRVRYVLIPMQLQPNSRRQLQPYYEDNEEEIHLLGISRLTSMWQKQKYVSPEEKRFESSTKKRDQNPLNIMYQTRNPSEVVAAELDRVLLTDPGLDNPPAQLLPESELLERSSLNLSSLSQRIQGEKGVRLMDRRWHWRLHYNCFIGVEFTTWLLQNFKDIDTRDEAVVFGNELMKEGLFQHVERRHNFRDGNYFYQISAEYRLTRPESRGGSWFPQLRADKSTPSTPAIGNAKDSPSSLRTRSDSTDDRVPQTPTTPSKGKNKVAIMLSKSIKYDVDARKRSNRAEVIDLHYDRLHNPENCFHIELSWMNTTPKLIEDSVHNWASTAEKFGLKLVQVPIAEGCAIDRTQPFRKPFKISLKTPPPKGPVHTVFNSASFAQPGPPDPLYYQKCILRKFDFVLDFEACTAFPADVEVSFSWGKPDYKYPQYIHRTGSLIAQLTNEGDFLCLANRLVSTRAAASRDTARFESTNRAEYRGRTGNLDPLERNSPRLSPLTRPLHDIGSPMSTPTSSSIDSANLYRAPEQILNALQEFCNDPCQLEQFYKESHVRPVSTKVEPANPHHLMDTSIPSLELPASVVSHHISPPPGLPSRVTNERRESYDSLQSPELEGVNIDWMSNVERLRVQQETVNLLLNKFQRHRGDTLNSPTISATVTSPREGIIGVKLVHWAGSVDNGPHYTINQETGHSTITQNEDTKKLTYTSGPLSLDINTNPNELGFTYSSESGRKLTGHSFRSIGYVRDARTTKYDTADGLYAEKQGYMLAELDLGVGEKVYGLGERFGPLIKNGQTVDIWNEDGGTSSELAYKNIPFYISSKGYGVFVNHPGKVSLEVQSERTTRVNISVSGEEIEYFVIFGTSPKDVLRRYVGLTGQPALVPAWSYNLWLTTSFTTNYDEQTVTGFLDGFKERDIPLGVFHFDCFWMKSYQWCDFDFDEEMFPDATGYLKRLKDRGLKISVWINPYVGQASPLFEEGKKNGYFIKRTDDSVWQWDFWQAGMAVVDFTNPAACTWYTNHLERLMDMGVDSFKTDFAERIPIKGIKYHDNSDPARMHNYYALHYNRIVYNALNDRVGKDQGLLFARSTAPGGQQFPVHWGGDCESTFEAMAESLRGGLSLMLSGYIFWASDIGGFEGTPPPALYKRWVQFGLLSSHSRLHGSSSFRVPWIYGEDCSDVLRDCVKRKILLTPYILQEALQGHREGVPLMRALFLEFPKDLNTYAVDTQYMFGSNLMVAPVFSEEGEVTFYVPRVEDESLGKWVSWFDYSKTYEGGQWYTETHGFDTLPILVRPGTVTITNPSLKAPEEEALGGIQLLVNGKLDSNISVKIVNPSQTGEVLKTIRVSPAADGKTVEVEGHEVEVKYLQK</sequence>
<dbReference type="CDD" id="cd06593">
    <property type="entry name" value="GH31_xylosidase_YicI"/>
    <property type="match status" value="1"/>
</dbReference>
<dbReference type="STRING" id="303698.A0A1V6SZK2"/>
<dbReference type="Pfam" id="PF19418">
    <property type="entry name" value="DEPDC5_CTD"/>
    <property type="match status" value="1"/>
</dbReference>
<dbReference type="InterPro" id="IPR045838">
    <property type="entry name" value="DEPDC5_CTD"/>
</dbReference>
<dbReference type="CDD" id="cd04449">
    <property type="entry name" value="DEP_DEPDC5-like"/>
    <property type="match status" value="1"/>
</dbReference>
<dbReference type="GO" id="GO:0030246">
    <property type="term" value="F:carbohydrate binding"/>
    <property type="evidence" value="ECO:0007669"/>
    <property type="project" value="InterPro"/>
</dbReference>
<dbReference type="InterPro" id="IPR011013">
    <property type="entry name" value="Gal_mutarotase_sf_dom"/>
</dbReference>
<dbReference type="InterPro" id="IPR000322">
    <property type="entry name" value="Glyco_hydro_31_TIM"/>
</dbReference>
<dbReference type="Pfam" id="PF00610">
    <property type="entry name" value="DEP"/>
    <property type="match status" value="1"/>
</dbReference>
<dbReference type="Gene3D" id="2.60.40.1180">
    <property type="entry name" value="Golgi alpha-mannosidase II"/>
    <property type="match status" value="1"/>
</dbReference>
<dbReference type="Pfam" id="PF13802">
    <property type="entry name" value="Gal_mutarotas_2"/>
    <property type="match status" value="1"/>
</dbReference>
<evidence type="ECO:0000256" key="5">
    <source>
        <dbReference type="ARBA" id="ARBA00021881"/>
    </source>
</evidence>
<dbReference type="GO" id="GO:0061634">
    <property type="term" value="F:alpha-D-xyloside xylohydrolase"/>
    <property type="evidence" value="ECO:0007669"/>
    <property type="project" value="UniProtKB-EC"/>
</dbReference>
<evidence type="ECO:0000256" key="7">
    <source>
        <dbReference type="ARBA" id="ARBA00022801"/>
    </source>
</evidence>
<dbReference type="GO" id="GO:0005975">
    <property type="term" value="P:carbohydrate metabolic process"/>
    <property type="evidence" value="ECO:0007669"/>
    <property type="project" value="InterPro"/>
</dbReference>
<dbReference type="InterPro" id="IPR036390">
    <property type="entry name" value="WH_DNA-bd_sf"/>
</dbReference>
<dbReference type="InterPro" id="IPR048395">
    <property type="entry name" value="Glyco_hydro_31_C"/>
</dbReference>
<dbReference type="GO" id="GO:1990130">
    <property type="term" value="C:GATOR1 complex"/>
    <property type="evidence" value="ECO:0007669"/>
    <property type="project" value="TreeGrafter"/>
</dbReference>
<feature type="compositionally biased region" description="Polar residues" evidence="12">
    <location>
        <begin position="914"/>
        <end position="925"/>
    </location>
</feature>
<dbReference type="InterPro" id="IPR048255">
    <property type="entry name" value="IML1_N"/>
</dbReference>
<protein>
    <recommendedName>
        <fullName evidence="4">Vacuolar membrane-associated protein IML1</fullName>
        <ecNumber evidence="11">3.2.1.177</ecNumber>
    </recommendedName>
    <alternativeName>
        <fullName evidence="5">Vacuolar membrane-associated protein iml1</fullName>
    </alternativeName>
</protein>
<dbReference type="InterPro" id="IPR036388">
    <property type="entry name" value="WH-like_DNA-bd_sf"/>
</dbReference>
<dbReference type="Gene3D" id="3.20.20.80">
    <property type="entry name" value="Glycosidases"/>
    <property type="match status" value="1"/>
</dbReference>